<dbReference type="Gene3D" id="3.40.50.11970">
    <property type="match status" value="1"/>
</dbReference>
<dbReference type="AlphaFoldDB" id="A0A7C3YT55"/>
<comment type="caution">
    <text evidence="2">The sequence shown here is derived from an EMBL/GenBank/DDBJ whole genome shotgun (WGS) entry which is preliminary data.</text>
</comment>
<dbReference type="Gene3D" id="2.60.120.260">
    <property type="entry name" value="Galactose-binding domain-like"/>
    <property type="match status" value="1"/>
</dbReference>
<name>A0A7C3YT55_UNCW3</name>
<organism evidence="2">
    <name type="scientific">candidate division WOR-3 bacterium</name>
    <dbReference type="NCBI Taxonomy" id="2052148"/>
    <lineage>
        <taxon>Bacteria</taxon>
        <taxon>Bacteria division WOR-3</taxon>
    </lineage>
</organism>
<sequence length="681" mass="78286">MKILTILSLLFYSALNATEWTVIFYLDGDNDLSSACQEVLNTLSHFGYSSDIKIVALVDYLNSPPAVYEILSGEKRILLSLLEKDLTDLDFFSEFVRFVRDNYPARRYMLVFYDHGNGWYPELSPLIRRAILYDASSGNSVGVAGGELRTFLERAKAILGKEIDIIGFDACLMGEIEVLSEIKTVCQVCLASPSLIPIDAWDYAGLLDTLEKNPKIANKELGKVWVELIKRKGSEGVYAAYDLVALRRINLKKMTEEIEKKGKGTLREKRRICQTYPLQERPPSPTDGHIDLIHFLTLLGMERELADVILTSNQNNQPRGLGVWFPFDYGEFKRWYSDYLTLEFSKESSWGSLLYNYYNIFDLKPLPVNLTNTSIGMENEFTISWMSSFSFLPVTYRLYSFTASETILFDSCHQFQSWEGDWTIAGRFHSSPSSFFSGNGVNLNRSLVLKEPLSLPEGGILSFFAYYETEENYAEERVKRDILYIEFSRDGMNWEKIDSLYGRNLTWRNFSYLLPPAPSLRIRFRYQTDETLNLLGVFIDDIVILSLLNLKRYGLEIKDTFFFVFNHPEGSYHFFVIPCDSCGNQGFLSPFLFLRIENPCRPFSFPSPFSQTTKIFLDVEEGRRGELYIIDILGRIKRILPFRGKEVLFDRKDFTGKRLPSGVYLLFFQGGKGGKITMVGR</sequence>
<evidence type="ECO:0008006" key="3">
    <source>
        <dbReference type="Google" id="ProtNLM"/>
    </source>
</evidence>
<reference evidence="2" key="1">
    <citation type="journal article" date="2020" name="mSystems">
        <title>Genome- and Community-Level Interaction Insights into Carbon Utilization and Element Cycling Functions of Hydrothermarchaeota in Hydrothermal Sediment.</title>
        <authorList>
            <person name="Zhou Z."/>
            <person name="Liu Y."/>
            <person name="Xu W."/>
            <person name="Pan J."/>
            <person name="Luo Z.H."/>
            <person name="Li M."/>
        </authorList>
    </citation>
    <scope>NUCLEOTIDE SEQUENCE [LARGE SCALE GENOMIC DNA]</scope>
    <source>
        <strain evidence="2">SpSt-906</strain>
    </source>
</reference>
<feature type="signal peptide" evidence="1">
    <location>
        <begin position="1"/>
        <end position="17"/>
    </location>
</feature>
<dbReference type="PANTHER" id="PTHR37835:SF1">
    <property type="entry name" value="ALPHA-CLOSTRIPAIN"/>
    <property type="match status" value="1"/>
</dbReference>
<feature type="chain" id="PRO_5027758673" description="T9SS type A sorting domain-containing protein" evidence="1">
    <location>
        <begin position="18"/>
        <end position="681"/>
    </location>
</feature>
<dbReference type="EMBL" id="DTMQ01000039">
    <property type="protein sequence ID" value="HGE99573.1"/>
    <property type="molecule type" value="Genomic_DNA"/>
</dbReference>
<evidence type="ECO:0000256" key="1">
    <source>
        <dbReference type="SAM" id="SignalP"/>
    </source>
</evidence>
<gene>
    <name evidence="2" type="ORF">ENX07_05845</name>
</gene>
<evidence type="ECO:0000313" key="2">
    <source>
        <dbReference type="EMBL" id="HGE99573.1"/>
    </source>
</evidence>
<accession>A0A7C3YT55</accession>
<dbReference type="InterPro" id="IPR005077">
    <property type="entry name" value="Peptidase_C11"/>
</dbReference>
<dbReference type="PANTHER" id="PTHR37835">
    <property type="entry name" value="ALPHA-CLOSTRIPAIN"/>
    <property type="match status" value="1"/>
</dbReference>
<proteinExistence type="predicted"/>
<dbReference type="Pfam" id="PF03415">
    <property type="entry name" value="Peptidase_C11"/>
    <property type="match status" value="1"/>
</dbReference>
<protein>
    <recommendedName>
        <fullName evidence="3">T9SS type A sorting domain-containing protein</fullName>
    </recommendedName>
</protein>
<keyword evidence="1" id="KW-0732">Signal</keyword>